<keyword evidence="1" id="KW-0808">Transferase</keyword>
<sequence>MYFCHQLDFPVLLRDAAAAASNQIAPNGIRRVVTFFKCGVQGNYKNDYPKLKNKNRRNQAGNGRAQARAYAVGNVRTNINSNVVTEFQIDLIPGAAPVARAPYRLAPFEMKDSSDKLQELFDKGFIRPNSSPWGASVLFVKKKDGSF</sequence>
<dbReference type="PANTHER" id="PTHR15503:SF45">
    <property type="entry name" value="RNA-DIRECTED DNA POLYMERASE HOMOLOG"/>
    <property type="match status" value="1"/>
</dbReference>
<dbReference type="PANTHER" id="PTHR15503">
    <property type="entry name" value="LDOC1 RELATED"/>
    <property type="match status" value="1"/>
</dbReference>
<dbReference type="SUPFAM" id="SSF56672">
    <property type="entry name" value="DNA/RNA polymerases"/>
    <property type="match status" value="1"/>
</dbReference>
<organism evidence="1">
    <name type="scientific">Tanacetum cinerariifolium</name>
    <name type="common">Dalmatian daisy</name>
    <name type="synonym">Chrysanthemum cinerariifolium</name>
    <dbReference type="NCBI Taxonomy" id="118510"/>
    <lineage>
        <taxon>Eukaryota</taxon>
        <taxon>Viridiplantae</taxon>
        <taxon>Streptophyta</taxon>
        <taxon>Embryophyta</taxon>
        <taxon>Tracheophyta</taxon>
        <taxon>Spermatophyta</taxon>
        <taxon>Magnoliopsida</taxon>
        <taxon>eudicotyledons</taxon>
        <taxon>Gunneridae</taxon>
        <taxon>Pentapetalae</taxon>
        <taxon>asterids</taxon>
        <taxon>campanulids</taxon>
        <taxon>Asterales</taxon>
        <taxon>Asteraceae</taxon>
        <taxon>Asteroideae</taxon>
        <taxon>Anthemideae</taxon>
        <taxon>Anthemidinae</taxon>
        <taxon>Tanacetum</taxon>
    </lineage>
</organism>
<dbReference type="Gene3D" id="3.10.10.10">
    <property type="entry name" value="HIV Type 1 Reverse Transcriptase, subunit A, domain 1"/>
    <property type="match status" value="1"/>
</dbReference>
<gene>
    <name evidence="1" type="ORF">Tci_011561</name>
</gene>
<dbReference type="AlphaFoldDB" id="A0A6L2JRI0"/>
<name>A0A6L2JRI0_TANCI</name>
<reference evidence="1" key="1">
    <citation type="journal article" date="2019" name="Sci. Rep.">
        <title>Draft genome of Tanacetum cinerariifolium, the natural source of mosquito coil.</title>
        <authorList>
            <person name="Yamashiro T."/>
            <person name="Shiraishi A."/>
            <person name="Satake H."/>
            <person name="Nakayama K."/>
        </authorList>
    </citation>
    <scope>NUCLEOTIDE SEQUENCE</scope>
</reference>
<keyword evidence="1" id="KW-0548">Nucleotidyltransferase</keyword>
<comment type="caution">
    <text evidence="1">The sequence shown here is derived from an EMBL/GenBank/DDBJ whole genome shotgun (WGS) entry which is preliminary data.</text>
</comment>
<proteinExistence type="predicted"/>
<dbReference type="GO" id="GO:0003964">
    <property type="term" value="F:RNA-directed DNA polymerase activity"/>
    <property type="evidence" value="ECO:0007669"/>
    <property type="project" value="UniProtKB-KW"/>
</dbReference>
<evidence type="ECO:0000313" key="1">
    <source>
        <dbReference type="EMBL" id="GEU39583.1"/>
    </source>
</evidence>
<dbReference type="EMBL" id="BKCJ010001193">
    <property type="protein sequence ID" value="GEU39583.1"/>
    <property type="molecule type" value="Genomic_DNA"/>
</dbReference>
<protein>
    <submittedName>
        <fullName evidence="1">Putative reverse transcriptase domain-containing protein</fullName>
    </submittedName>
</protein>
<dbReference type="InterPro" id="IPR043502">
    <property type="entry name" value="DNA/RNA_pol_sf"/>
</dbReference>
<accession>A0A6L2JRI0</accession>
<keyword evidence="1" id="KW-0695">RNA-directed DNA polymerase</keyword>
<dbReference type="InterPro" id="IPR032567">
    <property type="entry name" value="RTL1-rel"/>
</dbReference>